<sequence>MRKKRDSFQKKNKKSNYEDKFELMVKEYHSAKEVLDAMPEGSADYDKQKKHCESLFANAERFFKRNQ</sequence>
<dbReference type="EMBL" id="PKPZ01000020">
    <property type="protein sequence ID" value="RPB35672.1"/>
    <property type="molecule type" value="Genomic_DNA"/>
</dbReference>
<dbReference type="AlphaFoldDB" id="A0A2L2K1T7"/>
<evidence type="ECO:0000313" key="3">
    <source>
        <dbReference type="EMBL" id="RPB35672.1"/>
    </source>
</evidence>
<gene>
    <name evidence="1" type="ORF">AL468_01625</name>
    <name evidence="3" type="ORF">CYQ91_19660</name>
    <name evidence="2" type="ORF">JOS67_07070</name>
</gene>
<keyword evidence="4" id="KW-1185">Reference proteome</keyword>
<evidence type="ECO:0000313" key="1">
    <source>
        <dbReference type="EMBL" id="AVH25987.1"/>
    </source>
</evidence>
<reference evidence="2 6" key="5">
    <citation type="submission" date="2021-01" db="EMBL/GenBank/DDBJ databases">
        <title>Characterization of a novel blaVMB-2- harboring plasmid in Vibrio diabolicus.</title>
        <authorList>
            <person name="Liu M."/>
        </authorList>
    </citation>
    <scope>NUCLEOTIDE SEQUENCE [LARGE SCALE GENOMIC DNA]</scope>
    <source>
        <strain evidence="2 6">SLV18</strain>
    </source>
</reference>
<dbReference type="Proteomes" id="UP000283878">
    <property type="component" value="Unassembled WGS sequence"/>
</dbReference>
<dbReference type="RefSeq" id="WP_005395134.1">
    <property type="nucleotide sequence ID" value="NZ_CAJDZE010000016.1"/>
</dbReference>
<reference evidence="1" key="2">
    <citation type="submission" date="2017-12" db="EMBL/GenBank/DDBJ databases">
        <title>FDA dAtabase for Regulatory Grade micrObial Sequences (FDA-ARGOS): Supporting development and validation of Infectious Disease Dx tests.</title>
        <authorList>
            <person name="Hoffmann M."/>
            <person name="Allard M."/>
            <person name="Evans P."/>
            <person name="Brown E."/>
            <person name="Tallon L."/>
            <person name="Sadzewicz L."/>
            <person name="Sengamalay N."/>
            <person name="Ott S."/>
            <person name="Godinez A."/>
            <person name="Nagaraj S."/>
            <person name="Vavikolanu K."/>
            <person name="Aluvathingal J."/>
            <person name="Nadendla S."/>
            <person name="Sichtig H."/>
        </authorList>
    </citation>
    <scope>NUCLEOTIDE SEQUENCE</scope>
    <source>
        <strain evidence="1">LMG 3418</strain>
    </source>
</reference>
<reference evidence="4" key="1">
    <citation type="submission" date="2017-12" db="EMBL/GenBank/DDBJ databases">
        <title>FDA dAtabase for Regulatory Grade micrObial Sequences (FDA-ARGOS): Supporting development and validation of Infectious Disease Dx tests.</title>
        <authorList>
            <person name="Hoffmann M."/>
            <person name="Allard M."/>
            <person name="Evans P."/>
            <person name="Brown E."/>
            <person name="Tallon L.J."/>
            <person name="Sadzewicz L."/>
            <person name="Sengamalay N."/>
            <person name="Ott S."/>
            <person name="Godinez A."/>
            <person name="Nagaraj S."/>
            <person name="Vavikolanu K."/>
            <person name="Aluvathingal J."/>
            <person name="Nadendla S."/>
            <person name="Hobson J."/>
            <person name="Sichtig H."/>
        </authorList>
    </citation>
    <scope>NUCLEOTIDE SEQUENCE [LARGE SCALE GENOMIC DNA]</scope>
    <source>
        <strain evidence="4">LMG 3418</strain>
    </source>
</reference>
<evidence type="ECO:0000313" key="4">
    <source>
        <dbReference type="Proteomes" id="UP000237665"/>
    </source>
</evidence>
<dbReference type="EMBL" id="CP069195">
    <property type="protein sequence ID" value="QRG84056.1"/>
    <property type="molecule type" value="Genomic_DNA"/>
</dbReference>
<evidence type="ECO:0000313" key="6">
    <source>
        <dbReference type="Proteomes" id="UP000596337"/>
    </source>
</evidence>
<reference evidence="3" key="3">
    <citation type="submission" date="2017-12" db="EMBL/GenBank/DDBJ databases">
        <authorList>
            <person name="Pipes S.E."/>
            <person name="Lovell C.R."/>
        </authorList>
    </citation>
    <scope>NUCLEOTIDE SEQUENCE</scope>
    <source>
        <strain evidence="3">JBS-8-11-1</strain>
    </source>
</reference>
<accession>A0A2L2K1T7</accession>
<evidence type="ECO:0000313" key="2">
    <source>
        <dbReference type="EMBL" id="QRG84056.1"/>
    </source>
</evidence>
<dbReference type="GeneID" id="45027568"/>
<reference evidence="3 5" key="4">
    <citation type="journal article" date="2018" name="AMB Express">
        <title>Occurrence and significance of pathogenicity and fitness islands in environmental vibrios.</title>
        <authorList>
            <person name="Klein S."/>
            <person name="Pipes S."/>
            <person name="Lovell C.R."/>
        </authorList>
    </citation>
    <scope>NUCLEOTIDE SEQUENCE [LARGE SCALE GENOMIC DNA]</scope>
    <source>
        <strain evidence="3 5">JBS-8-11-1</strain>
    </source>
</reference>
<name>A0A2L2K1T7_9VIBR</name>
<proteinExistence type="predicted"/>
<evidence type="ECO:0000313" key="5">
    <source>
        <dbReference type="Proteomes" id="UP000283878"/>
    </source>
</evidence>
<dbReference type="EMBL" id="CP014134">
    <property type="protein sequence ID" value="AVH25987.1"/>
    <property type="molecule type" value="Genomic_DNA"/>
</dbReference>
<protein>
    <submittedName>
        <fullName evidence="2">Uncharacterized protein</fullName>
    </submittedName>
</protein>
<organism evidence="2 6">
    <name type="scientific">Vibrio diabolicus</name>
    <dbReference type="NCBI Taxonomy" id="50719"/>
    <lineage>
        <taxon>Bacteria</taxon>
        <taxon>Pseudomonadati</taxon>
        <taxon>Pseudomonadota</taxon>
        <taxon>Gammaproteobacteria</taxon>
        <taxon>Vibrionales</taxon>
        <taxon>Vibrionaceae</taxon>
        <taxon>Vibrio</taxon>
        <taxon>Vibrio diabolicus subgroup</taxon>
    </lineage>
</organism>
<dbReference type="Proteomes" id="UP000237665">
    <property type="component" value="Chromosome 1"/>
</dbReference>
<dbReference type="Proteomes" id="UP000596337">
    <property type="component" value="Chromosome 1"/>
</dbReference>